<evidence type="ECO:0000313" key="3">
    <source>
        <dbReference type="Proteomes" id="UP000221165"/>
    </source>
</evidence>
<comment type="caution">
    <text evidence="2">The sequence shown here is derived from an EMBL/GenBank/DDBJ whole genome shotgun (WGS) entry which is preliminary data.</text>
</comment>
<accession>A0A2C6KVG0</accession>
<feature type="region of interest" description="Disordered" evidence="1">
    <location>
        <begin position="78"/>
        <end position="195"/>
    </location>
</feature>
<protein>
    <submittedName>
        <fullName evidence="2">Uncharacterized protein</fullName>
    </submittedName>
</protein>
<dbReference type="EMBL" id="MIGC01002602">
    <property type="protein sequence ID" value="PHJ20789.1"/>
    <property type="molecule type" value="Genomic_DNA"/>
</dbReference>
<feature type="compositionally biased region" description="Polar residues" evidence="1">
    <location>
        <begin position="128"/>
        <end position="142"/>
    </location>
</feature>
<feature type="compositionally biased region" description="Basic and acidic residues" evidence="1">
    <location>
        <begin position="348"/>
        <end position="357"/>
    </location>
</feature>
<feature type="non-terminal residue" evidence="2">
    <location>
        <position position="565"/>
    </location>
</feature>
<evidence type="ECO:0000313" key="2">
    <source>
        <dbReference type="EMBL" id="PHJ20789.1"/>
    </source>
</evidence>
<feature type="region of interest" description="Disordered" evidence="1">
    <location>
        <begin position="1"/>
        <end position="62"/>
    </location>
</feature>
<feature type="compositionally biased region" description="Basic and acidic residues" evidence="1">
    <location>
        <begin position="113"/>
        <end position="124"/>
    </location>
</feature>
<feature type="compositionally biased region" description="Polar residues" evidence="1">
    <location>
        <begin position="33"/>
        <end position="46"/>
    </location>
</feature>
<feature type="compositionally biased region" description="Basic and acidic residues" evidence="1">
    <location>
        <begin position="469"/>
        <end position="493"/>
    </location>
</feature>
<reference evidence="2 3" key="1">
    <citation type="journal article" date="2017" name="Int. J. Parasitol.">
        <title>The genome of the protozoan parasite Cystoisospora suis and a reverse vaccinology approach to identify vaccine candidates.</title>
        <authorList>
            <person name="Palmieri N."/>
            <person name="Shrestha A."/>
            <person name="Ruttkowski B."/>
            <person name="Beck T."/>
            <person name="Vogl C."/>
            <person name="Tomley F."/>
            <person name="Blake D.P."/>
            <person name="Joachim A."/>
        </authorList>
    </citation>
    <scope>NUCLEOTIDE SEQUENCE [LARGE SCALE GENOMIC DNA]</scope>
    <source>
        <strain evidence="2 3">Wien I</strain>
    </source>
</reference>
<gene>
    <name evidence="2" type="ORF">CSUI_005383</name>
</gene>
<feature type="region of interest" description="Disordered" evidence="1">
    <location>
        <begin position="339"/>
        <end position="358"/>
    </location>
</feature>
<dbReference type="AlphaFoldDB" id="A0A2C6KVG0"/>
<dbReference type="VEuPathDB" id="ToxoDB:CSUI_005383"/>
<sequence length="565" mass="60125">MFSRDSMRSSSGAFCRGDQNAGGSPTRLVPSGSVRSTPPNGSSYNSALPGPWRSPIPVDDCGSSLLSRRALRHSLSSLANNAVGSSARVNKTSKQSSCPTVSSQSSGNMTSGDRGHPDKTETPHETALSPSTLRETVQSHKTTGGFPADHRGDKGSELRRVSARAGDGAPAASAQGLRHNSVQSGVAETGGLPRCSRAEGNDVGQRMTADVGDCQEADCLFKRVGGQGGAAVQENVFPRDSFTLDLAAQFFGRNADANAESGCGRAVAKSSPAASSHQKAVLSTQGCTNQRLWKRQSTKGDAETRLEDCPAETVNPRHQPDKTTLCVSGGVGSHACGTGLSGQTTSAHPERPRELGKATRHQPVNLTAELEFMSLPQRTGLRRNILFKKPVDSKMRIYLQSTFTIKRSENQAAQANAGETSGGPRTDLTVCHPVRLEKEVVCGSSSSSTAGERPRKTSATRRPTLVLRDPSEQPDRVLRTQYIDRKREERSESARQALDADVSGRGIPSGFPENPREQTQAQPSVQVQSSSREEPDDIQPMTVRPLEDGDTSVDTHESLDSGGSE</sequence>
<organism evidence="2 3">
    <name type="scientific">Cystoisospora suis</name>
    <dbReference type="NCBI Taxonomy" id="483139"/>
    <lineage>
        <taxon>Eukaryota</taxon>
        <taxon>Sar</taxon>
        <taxon>Alveolata</taxon>
        <taxon>Apicomplexa</taxon>
        <taxon>Conoidasida</taxon>
        <taxon>Coccidia</taxon>
        <taxon>Eucoccidiorida</taxon>
        <taxon>Eimeriorina</taxon>
        <taxon>Sarcocystidae</taxon>
        <taxon>Cystoisospora</taxon>
    </lineage>
</organism>
<proteinExistence type="predicted"/>
<feature type="compositionally biased region" description="Basic and acidic residues" evidence="1">
    <location>
        <begin position="148"/>
        <end position="160"/>
    </location>
</feature>
<dbReference type="RefSeq" id="XP_067922475.1">
    <property type="nucleotide sequence ID" value="XM_068065559.1"/>
</dbReference>
<dbReference type="Proteomes" id="UP000221165">
    <property type="component" value="Unassembled WGS sequence"/>
</dbReference>
<dbReference type="GeneID" id="94428770"/>
<keyword evidence="3" id="KW-1185">Reference proteome</keyword>
<dbReference type="OrthoDB" id="10687377at2759"/>
<evidence type="ECO:0000256" key="1">
    <source>
        <dbReference type="SAM" id="MobiDB-lite"/>
    </source>
</evidence>
<feature type="compositionally biased region" description="Low complexity" evidence="1">
    <location>
        <begin position="163"/>
        <end position="176"/>
    </location>
</feature>
<feature type="region of interest" description="Disordered" evidence="1">
    <location>
        <begin position="441"/>
        <end position="565"/>
    </location>
</feature>
<feature type="compositionally biased region" description="Low complexity" evidence="1">
    <location>
        <begin position="518"/>
        <end position="530"/>
    </location>
</feature>
<feature type="compositionally biased region" description="Low complexity" evidence="1">
    <location>
        <begin position="92"/>
        <end position="106"/>
    </location>
</feature>
<name>A0A2C6KVG0_9APIC</name>
<feature type="compositionally biased region" description="Polar residues" evidence="1">
    <location>
        <begin position="80"/>
        <end position="90"/>
    </location>
</feature>